<comment type="subcellular location">
    <subcellularLocation>
        <location evidence="1">Cell outer membrane</location>
        <topology evidence="1">Multi-pass membrane protein</topology>
    </subcellularLocation>
</comment>
<evidence type="ECO:0000259" key="17">
    <source>
        <dbReference type="Pfam" id="PF22461"/>
    </source>
</evidence>
<feature type="domain" description="SLBB" evidence="17">
    <location>
        <begin position="197"/>
        <end position="275"/>
    </location>
</feature>
<evidence type="ECO:0000256" key="13">
    <source>
        <dbReference type="ARBA" id="ARBA00023237"/>
    </source>
</evidence>
<keyword evidence="7" id="KW-0732">Signal</keyword>
<dbReference type="Gene3D" id="3.30.1950.10">
    <property type="entry name" value="wza like domain"/>
    <property type="match status" value="1"/>
</dbReference>
<name>A0ABT0EA29_9GAMM</name>
<evidence type="ECO:0000256" key="4">
    <source>
        <dbReference type="ARBA" id="ARBA00022452"/>
    </source>
</evidence>
<evidence type="ECO:0000256" key="9">
    <source>
        <dbReference type="ARBA" id="ARBA00023065"/>
    </source>
</evidence>
<sequence>MTDSLIAGRRRSAAGPAASIHTRRLPRQALRLLLGVSALGWLAGCTLVPGSHISQPSSSPWFNGEQRSDSERLPDIVRVREITPGLPVAAQQAPQPQLPPELERELTHYDYVVGPGDVLNITVWDHPELTIPAGSMRSPSEAGNWVHNDGTIFYPYVGSISVAGLRVTEIRDLITERISRYIENPQVDVSVAAFRSQRVYVSGSVREPGAYPVTNVPMRLLDAVNAAGGLDEYADWRQVILTRDGQDYILSLRAIYERGDARYNVLLRSGDVVHVGRGDDNKVFVLGEVERPNALVMGRNGLTLAEALAESGGINELQANASGVFVMRRAEDIEPSGERYIDLYQLNMKNAAALVLADEFVLSPRDIVYVTAAPVARWNRLISQLLPTVQGLYMGARTERELDR</sequence>
<dbReference type="InterPro" id="IPR040716">
    <property type="entry name" value="Wza_C"/>
</dbReference>
<reference evidence="18" key="1">
    <citation type="submission" date="2022-04" db="EMBL/GenBank/DDBJ databases">
        <title>Alcanivorax sp. CY1518 draft genome sequence.</title>
        <authorList>
            <person name="Zhao G."/>
            <person name="An M."/>
        </authorList>
    </citation>
    <scope>NUCLEOTIDE SEQUENCE</scope>
    <source>
        <strain evidence="18">CY1518</strain>
    </source>
</reference>
<keyword evidence="3" id="KW-0813">Transport</keyword>
<keyword evidence="6" id="KW-0812">Transmembrane</keyword>
<dbReference type="PANTHER" id="PTHR33619:SF3">
    <property type="entry name" value="POLYSACCHARIDE EXPORT PROTEIN GFCE-RELATED"/>
    <property type="match status" value="1"/>
</dbReference>
<feature type="domain" description="Outer-membrane lipoprotein Wza C-terminal" evidence="16">
    <location>
        <begin position="373"/>
        <end position="398"/>
    </location>
</feature>
<evidence type="ECO:0000256" key="3">
    <source>
        <dbReference type="ARBA" id="ARBA00022448"/>
    </source>
</evidence>
<accession>A0ABT0EA29</accession>
<proteinExistence type="inferred from homology"/>
<evidence type="ECO:0000256" key="14">
    <source>
        <dbReference type="ARBA" id="ARBA00023288"/>
    </source>
</evidence>
<keyword evidence="19" id="KW-1185">Reference proteome</keyword>
<evidence type="ECO:0000256" key="7">
    <source>
        <dbReference type="ARBA" id="ARBA00022729"/>
    </source>
</evidence>
<keyword evidence="12" id="KW-0564">Palmitate</keyword>
<dbReference type="InterPro" id="IPR003715">
    <property type="entry name" value="Poly_export_N"/>
</dbReference>
<keyword evidence="9" id="KW-0406">Ion transport</keyword>
<evidence type="ECO:0000256" key="10">
    <source>
        <dbReference type="ARBA" id="ARBA00023114"/>
    </source>
</evidence>
<dbReference type="Proteomes" id="UP001165524">
    <property type="component" value="Unassembled WGS sequence"/>
</dbReference>
<dbReference type="Gene3D" id="1.20.5.70">
    <property type="match status" value="1"/>
</dbReference>
<evidence type="ECO:0000313" key="18">
    <source>
        <dbReference type="EMBL" id="MCK0538700.1"/>
    </source>
</evidence>
<evidence type="ECO:0000256" key="11">
    <source>
        <dbReference type="ARBA" id="ARBA00023136"/>
    </source>
</evidence>
<evidence type="ECO:0000256" key="6">
    <source>
        <dbReference type="ARBA" id="ARBA00022692"/>
    </source>
</evidence>
<keyword evidence="4" id="KW-1134">Transmembrane beta strand</keyword>
<keyword evidence="8" id="KW-0625">Polysaccharide transport</keyword>
<dbReference type="Gene3D" id="3.10.560.10">
    <property type="entry name" value="Outer membrane lipoprotein wza domain like"/>
    <property type="match status" value="2"/>
</dbReference>
<evidence type="ECO:0000259" key="15">
    <source>
        <dbReference type="Pfam" id="PF02563"/>
    </source>
</evidence>
<keyword evidence="11" id="KW-0472">Membrane</keyword>
<dbReference type="RefSeq" id="WP_246953572.1">
    <property type="nucleotide sequence ID" value="NZ_JALKII010000012.1"/>
</dbReference>
<evidence type="ECO:0000256" key="5">
    <source>
        <dbReference type="ARBA" id="ARBA00022597"/>
    </source>
</evidence>
<dbReference type="InterPro" id="IPR054765">
    <property type="entry name" value="SLBB_dom"/>
</dbReference>
<protein>
    <submittedName>
        <fullName evidence="18">Polysaccharide export protein</fullName>
    </submittedName>
</protein>
<feature type="domain" description="SLBB" evidence="17">
    <location>
        <begin position="282"/>
        <end position="370"/>
    </location>
</feature>
<evidence type="ECO:0000256" key="8">
    <source>
        <dbReference type="ARBA" id="ARBA00023047"/>
    </source>
</evidence>
<evidence type="ECO:0000256" key="2">
    <source>
        <dbReference type="ARBA" id="ARBA00009450"/>
    </source>
</evidence>
<gene>
    <name evidence="18" type="ORF">MU846_13375</name>
</gene>
<evidence type="ECO:0000256" key="1">
    <source>
        <dbReference type="ARBA" id="ARBA00004571"/>
    </source>
</evidence>
<dbReference type="PANTHER" id="PTHR33619">
    <property type="entry name" value="POLYSACCHARIDE EXPORT PROTEIN GFCE-RELATED"/>
    <property type="match status" value="1"/>
</dbReference>
<comment type="similarity">
    <text evidence="2">Belongs to the BexD/CtrA/VexA family.</text>
</comment>
<comment type="caution">
    <text evidence="18">The sequence shown here is derived from an EMBL/GenBank/DDBJ whole genome shotgun (WGS) entry which is preliminary data.</text>
</comment>
<dbReference type="NCBIfam" id="NF011658">
    <property type="entry name" value="PRK15078.1"/>
    <property type="match status" value="1"/>
</dbReference>
<dbReference type="Pfam" id="PF18412">
    <property type="entry name" value="Wza_C"/>
    <property type="match status" value="1"/>
</dbReference>
<dbReference type="Pfam" id="PF22461">
    <property type="entry name" value="SLBB_2"/>
    <property type="match status" value="2"/>
</dbReference>
<dbReference type="Pfam" id="PF02563">
    <property type="entry name" value="Poly_export"/>
    <property type="match status" value="1"/>
</dbReference>
<evidence type="ECO:0000313" key="19">
    <source>
        <dbReference type="Proteomes" id="UP001165524"/>
    </source>
</evidence>
<keyword evidence="13" id="KW-0998">Cell outer membrane</keyword>
<keyword evidence="5" id="KW-0762">Sugar transport</keyword>
<evidence type="ECO:0000259" key="16">
    <source>
        <dbReference type="Pfam" id="PF18412"/>
    </source>
</evidence>
<keyword evidence="10" id="KW-0626">Porin</keyword>
<dbReference type="EMBL" id="JALKII010000012">
    <property type="protein sequence ID" value="MCK0538700.1"/>
    <property type="molecule type" value="Genomic_DNA"/>
</dbReference>
<organism evidence="18 19">
    <name type="scientific">Alcanivorax quisquiliarum</name>
    <dbReference type="NCBI Taxonomy" id="2933565"/>
    <lineage>
        <taxon>Bacteria</taxon>
        <taxon>Pseudomonadati</taxon>
        <taxon>Pseudomonadota</taxon>
        <taxon>Gammaproteobacteria</taxon>
        <taxon>Oceanospirillales</taxon>
        <taxon>Alcanivoracaceae</taxon>
        <taxon>Alcanivorax</taxon>
    </lineage>
</organism>
<dbReference type="InterPro" id="IPR049712">
    <property type="entry name" value="Poly_export"/>
</dbReference>
<feature type="domain" description="Polysaccharide export protein N-terminal" evidence="15">
    <location>
        <begin position="108"/>
        <end position="191"/>
    </location>
</feature>
<evidence type="ECO:0000256" key="12">
    <source>
        <dbReference type="ARBA" id="ARBA00023139"/>
    </source>
</evidence>
<keyword evidence="14" id="KW-0449">Lipoprotein</keyword>